<proteinExistence type="predicted"/>
<keyword evidence="2" id="KW-1185">Reference proteome</keyword>
<dbReference type="AlphaFoldDB" id="A0A498HGS5"/>
<protein>
    <submittedName>
        <fullName evidence="1">Uncharacterized protein</fullName>
    </submittedName>
</protein>
<comment type="caution">
    <text evidence="1">The sequence shown here is derived from an EMBL/GenBank/DDBJ whole genome shotgun (WGS) entry which is preliminary data.</text>
</comment>
<gene>
    <name evidence="1" type="ORF">DVH24_013422</name>
</gene>
<dbReference type="Proteomes" id="UP000290289">
    <property type="component" value="Chromosome 16"/>
</dbReference>
<reference evidence="1 2" key="1">
    <citation type="submission" date="2018-10" db="EMBL/GenBank/DDBJ databases">
        <title>A high-quality apple genome assembly.</title>
        <authorList>
            <person name="Hu J."/>
        </authorList>
    </citation>
    <scope>NUCLEOTIDE SEQUENCE [LARGE SCALE GENOMIC DNA]</scope>
    <source>
        <strain evidence="2">cv. HFTH1</strain>
        <tissue evidence="1">Young leaf</tissue>
    </source>
</reference>
<organism evidence="1 2">
    <name type="scientific">Malus domestica</name>
    <name type="common">Apple</name>
    <name type="synonym">Pyrus malus</name>
    <dbReference type="NCBI Taxonomy" id="3750"/>
    <lineage>
        <taxon>Eukaryota</taxon>
        <taxon>Viridiplantae</taxon>
        <taxon>Streptophyta</taxon>
        <taxon>Embryophyta</taxon>
        <taxon>Tracheophyta</taxon>
        <taxon>Spermatophyta</taxon>
        <taxon>Magnoliopsida</taxon>
        <taxon>eudicotyledons</taxon>
        <taxon>Gunneridae</taxon>
        <taxon>Pentapetalae</taxon>
        <taxon>rosids</taxon>
        <taxon>fabids</taxon>
        <taxon>Rosales</taxon>
        <taxon>Rosaceae</taxon>
        <taxon>Amygdaloideae</taxon>
        <taxon>Maleae</taxon>
        <taxon>Malus</taxon>
    </lineage>
</organism>
<evidence type="ECO:0000313" key="2">
    <source>
        <dbReference type="Proteomes" id="UP000290289"/>
    </source>
</evidence>
<dbReference type="EMBL" id="RDQH01000342">
    <property type="protein sequence ID" value="RXH70676.1"/>
    <property type="molecule type" value="Genomic_DNA"/>
</dbReference>
<sequence length="270" mass="31093">MPTYKYYISSAHFINIWFLYQILHFGRKVPLFPTSEASATIFPLSSGSSVSLSSLSLSNSVIVSISATNYLFVQLGFLDLQIWEVEQKRNGEERARNVFWKSLFRQSLLCTGWMKKVRKGNVNNKFVGSWWLTQERYCLAVSSIVFTYESCVNQRILLSRDLKSITNREVYWFMISSKNSINIDIIGTRVTPIYVSMLHISGNMNPHPTKVTLWSNAMFEVTATLTGKQRVLGTTEVPFEYGNDIDWVTMVDFELWQYEVDSIVVTTFTT</sequence>
<accession>A0A498HGS5</accession>
<name>A0A498HGS5_MALDO</name>
<evidence type="ECO:0000313" key="1">
    <source>
        <dbReference type="EMBL" id="RXH70676.1"/>
    </source>
</evidence>